<evidence type="ECO:0000256" key="4">
    <source>
        <dbReference type="ARBA" id="ARBA00015192"/>
    </source>
</evidence>
<dbReference type="CDD" id="cd00475">
    <property type="entry name" value="Cis_IPPS"/>
    <property type="match status" value="1"/>
</dbReference>
<evidence type="ECO:0000256" key="9">
    <source>
        <dbReference type="ARBA" id="ARBA00047353"/>
    </source>
</evidence>
<evidence type="ECO:0000313" key="12">
    <source>
        <dbReference type="EMBL" id="CAD7276218.1"/>
    </source>
</evidence>
<dbReference type="NCBIfam" id="TIGR00055">
    <property type="entry name" value="uppS"/>
    <property type="match status" value="1"/>
</dbReference>
<dbReference type="InterPro" id="IPR018520">
    <property type="entry name" value="UPP_synth-like_CS"/>
</dbReference>
<protein>
    <recommendedName>
        <fullName evidence="4">RNA-binding protein 42</fullName>
        <ecNumber evidence="3">2.5.1.87</ecNumber>
    </recommendedName>
    <alternativeName>
        <fullName evidence="8">RNA-binding motif protein 42</fullName>
    </alternativeName>
</protein>
<dbReference type="OrthoDB" id="4173905at2759"/>
<reference evidence="12" key="1">
    <citation type="submission" date="2020-11" db="EMBL/GenBank/DDBJ databases">
        <authorList>
            <person name="Tran Van P."/>
        </authorList>
    </citation>
    <scope>NUCLEOTIDE SEQUENCE</scope>
</reference>
<keyword evidence="7 10" id="KW-0694">RNA-binding</keyword>
<evidence type="ECO:0000256" key="10">
    <source>
        <dbReference type="PROSITE-ProRule" id="PRU00176"/>
    </source>
</evidence>
<dbReference type="GO" id="GO:0016094">
    <property type="term" value="P:polyprenol biosynthetic process"/>
    <property type="evidence" value="ECO:0007669"/>
    <property type="project" value="TreeGrafter"/>
</dbReference>
<dbReference type="InterPro" id="IPR012677">
    <property type="entry name" value="Nucleotide-bd_a/b_plait_sf"/>
</dbReference>
<evidence type="ECO:0000256" key="1">
    <source>
        <dbReference type="ARBA" id="ARBA00005432"/>
    </source>
</evidence>
<dbReference type="SUPFAM" id="SSF64005">
    <property type="entry name" value="Undecaprenyl diphosphate synthase"/>
    <property type="match status" value="1"/>
</dbReference>
<dbReference type="Pfam" id="PF00076">
    <property type="entry name" value="RRM_1"/>
    <property type="match status" value="1"/>
</dbReference>
<dbReference type="EMBL" id="CAJPEX010000578">
    <property type="protein sequence ID" value="CAG0916370.1"/>
    <property type="molecule type" value="Genomic_DNA"/>
</dbReference>
<evidence type="ECO:0000313" key="13">
    <source>
        <dbReference type="Proteomes" id="UP000678499"/>
    </source>
</evidence>
<keyword evidence="6" id="KW-0460">Magnesium</keyword>
<dbReference type="AlphaFoldDB" id="A0A7R9BIW6"/>
<comment type="catalytic activity">
    <reaction evidence="9">
        <text>n isopentenyl diphosphate + (2E,6E)-farnesyl diphosphate = a di-trans,poly-cis-polyprenyl diphosphate + n diphosphate</text>
        <dbReference type="Rhea" id="RHEA:53008"/>
        <dbReference type="Rhea" id="RHEA-COMP:19494"/>
        <dbReference type="ChEBI" id="CHEBI:33019"/>
        <dbReference type="ChEBI" id="CHEBI:128769"/>
        <dbReference type="ChEBI" id="CHEBI:136960"/>
        <dbReference type="ChEBI" id="CHEBI:175763"/>
        <dbReference type="EC" id="2.5.1.87"/>
    </reaction>
</comment>
<dbReference type="InterPro" id="IPR036424">
    <property type="entry name" value="UPP_synth-like_sf"/>
</dbReference>
<accession>A0A7R9BIW6</accession>
<evidence type="ECO:0000259" key="11">
    <source>
        <dbReference type="PROSITE" id="PS50102"/>
    </source>
</evidence>
<proteinExistence type="inferred from homology"/>
<dbReference type="Gene3D" id="3.30.70.330">
    <property type="match status" value="1"/>
</dbReference>
<dbReference type="InterPro" id="IPR034215">
    <property type="entry name" value="RBM42_RRM"/>
</dbReference>
<comment type="similarity">
    <text evidence="2">Belongs to the RRM RBM42 family.</text>
</comment>
<gene>
    <name evidence="12" type="ORF">NMOB1V02_LOCUS3990</name>
</gene>
<evidence type="ECO:0000256" key="3">
    <source>
        <dbReference type="ARBA" id="ARBA00012596"/>
    </source>
</evidence>
<dbReference type="InterPro" id="IPR035979">
    <property type="entry name" value="RBD_domain_sf"/>
</dbReference>
<dbReference type="FunFam" id="3.40.1180.10:FF:000005">
    <property type="entry name" value="Alkyl transferase"/>
    <property type="match status" value="1"/>
</dbReference>
<dbReference type="GO" id="GO:0045547">
    <property type="term" value="F:ditrans,polycis-polyprenyl diphosphate synthase [(2E,6E)-farnesyl diphosphate specific] activity"/>
    <property type="evidence" value="ECO:0007669"/>
    <property type="project" value="UniProtKB-EC"/>
</dbReference>
<evidence type="ECO:0000256" key="5">
    <source>
        <dbReference type="ARBA" id="ARBA00022679"/>
    </source>
</evidence>
<organism evidence="12">
    <name type="scientific">Notodromas monacha</name>
    <dbReference type="NCBI Taxonomy" id="399045"/>
    <lineage>
        <taxon>Eukaryota</taxon>
        <taxon>Metazoa</taxon>
        <taxon>Ecdysozoa</taxon>
        <taxon>Arthropoda</taxon>
        <taxon>Crustacea</taxon>
        <taxon>Oligostraca</taxon>
        <taxon>Ostracoda</taxon>
        <taxon>Podocopa</taxon>
        <taxon>Podocopida</taxon>
        <taxon>Cypridocopina</taxon>
        <taxon>Cypridoidea</taxon>
        <taxon>Cyprididae</taxon>
        <taxon>Notodromas</taxon>
    </lineage>
</organism>
<sequence>MSWVKESKLSWPQWLAAKVMTAGPLPRHVGFIMDGNRRYAAKRNMDKVRGHVEGFDRLSDVLNWCRELGIREVSVYAFSIENFKRSVDEVNALMKLACDKAELVIEERDKFAEVGLKIRFFGDFSLLTAEVREHLSRVMETTKRNSNFALNICFSYTGRNDILRGVNNVLRAVREEILEPSDVCSGVVDLSLDTCDSQPLDLVVRTSGEVRLSDFMLWQSDFAVIHFTRVLWPELSFWHILGAVLHFQVHLPFIQDLKQKHENGKDKLCRDVRKTQDFLQNVRLISVTEETKKIPNMGHRGGQLMDEISRFEAEISRSTNAFAGPPSTAFIPHQLQTSSEYHNHGWSTMYPSAHYHASGHFPEQISEPVERADSANATPTPAVIMAAPKRYGPVQPELPLVASTSSTSYYKPSSAVVPAAAPNPISKTLKQSTSDNGFFSVYQYNPDGSKRRMKKCIRTAGGQIWDDTSLNEWDPDDFRLFCGDLGNDVNDDVLMRTFSKYPSFTRAKVVKDKRTNKSKGYGFVSFKDPKDYAKAVREMNGKYVGSRPIKLKKSNWRDRNLDVVRKKKVERAAMGYKV</sequence>
<dbReference type="SMART" id="SM00360">
    <property type="entry name" value="RRM"/>
    <property type="match status" value="1"/>
</dbReference>
<evidence type="ECO:0000256" key="6">
    <source>
        <dbReference type="ARBA" id="ARBA00022842"/>
    </source>
</evidence>
<dbReference type="Proteomes" id="UP000678499">
    <property type="component" value="Unassembled WGS sequence"/>
</dbReference>
<feature type="domain" description="RRM" evidence="11">
    <location>
        <begin position="478"/>
        <end position="556"/>
    </location>
</feature>
<dbReference type="EMBL" id="OA882615">
    <property type="protein sequence ID" value="CAD7276218.1"/>
    <property type="molecule type" value="Genomic_DNA"/>
</dbReference>
<keyword evidence="13" id="KW-1185">Reference proteome</keyword>
<evidence type="ECO:0000256" key="2">
    <source>
        <dbReference type="ARBA" id="ARBA00007408"/>
    </source>
</evidence>
<dbReference type="GO" id="GO:0005783">
    <property type="term" value="C:endoplasmic reticulum"/>
    <property type="evidence" value="ECO:0007669"/>
    <property type="project" value="TreeGrafter"/>
</dbReference>
<dbReference type="PANTHER" id="PTHR10291">
    <property type="entry name" value="DEHYDRODOLICHYL DIPHOSPHATE SYNTHASE FAMILY MEMBER"/>
    <property type="match status" value="1"/>
</dbReference>
<dbReference type="PROSITE" id="PS50102">
    <property type="entry name" value="RRM"/>
    <property type="match status" value="1"/>
</dbReference>
<dbReference type="PROSITE" id="PS01066">
    <property type="entry name" value="UPP_SYNTHASE"/>
    <property type="match status" value="1"/>
</dbReference>
<evidence type="ECO:0000256" key="7">
    <source>
        <dbReference type="ARBA" id="ARBA00022884"/>
    </source>
</evidence>
<dbReference type="CDD" id="cd12383">
    <property type="entry name" value="RRM_RBM42"/>
    <property type="match status" value="1"/>
</dbReference>
<dbReference type="InterPro" id="IPR001441">
    <property type="entry name" value="UPP_synth-like"/>
</dbReference>
<dbReference type="GO" id="GO:1904423">
    <property type="term" value="C:dehydrodolichyl diphosphate synthase complex"/>
    <property type="evidence" value="ECO:0007669"/>
    <property type="project" value="TreeGrafter"/>
</dbReference>
<dbReference type="EC" id="2.5.1.87" evidence="3"/>
<dbReference type="InterPro" id="IPR000504">
    <property type="entry name" value="RRM_dom"/>
</dbReference>
<dbReference type="Pfam" id="PF01255">
    <property type="entry name" value="Prenyltransf"/>
    <property type="match status" value="1"/>
</dbReference>
<dbReference type="PANTHER" id="PTHR10291:SF43">
    <property type="entry name" value="DEHYDRODOLICHYL DIPHOSPHATE SYNTHASE COMPLEX SUBUNIT DHDDS"/>
    <property type="match status" value="1"/>
</dbReference>
<dbReference type="HAMAP" id="MF_01139">
    <property type="entry name" value="ISPT"/>
    <property type="match status" value="1"/>
</dbReference>
<keyword evidence="5" id="KW-0808">Transferase</keyword>
<dbReference type="GO" id="GO:0003723">
    <property type="term" value="F:RNA binding"/>
    <property type="evidence" value="ECO:0007669"/>
    <property type="project" value="UniProtKB-UniRule"/>
</dbReference>
<dbReference type="Gene3D" id="3.40.1180.10">
    <property type="entry name" value="Decaprenyl diphosphate synthase-like"/>
    <property type="match status" value="1"/>
</dbReference>
<dbReference type="SUPFAM" id="SSF54928">
    <property type="entry name" value="RNA-binding domain, RBD"/>
    <property type="match status" value="1"/>
</dbReference>
<comment type="similarity">
    <text evidence="1">Belongs to the UPP synthase family.</text>
</comment>
<name>A0A7R9BIW6_9CRUS</name>
<evidence type="ECO:0000256" key="8">
    <source>
        <dbReference type="ARBA" id="ARBA00030574"/>
    </source>
</evidence>